<dbReference type="InterPro" id="IPR000719">
    <property type="entry name" value="Prot_kinase_dom"/>
</dbReference>
<evidence type="ECO:0000259" key="1">
    <source>
        <dbReference type="PROSITE" id="PS50011"/>
    </source>
</evidence>
<dbReference type="AlphaFoldDB" id="A0A015IC05"/>
<keyword evidence="3" id="KW-1185">Reference proteome</keyword>
<evidence type="ECO:0000313" key="2">
    <source>
        <dbReference type="EMBL" id="EXX54682.1"/>
    </source>
</evidence>
<dbReference type="PANTHER" id="PTHR23257">
    <property type="entry name" value="SERINE-THREONINE PROTEIN KINASE"/>
    <property type="match status" value="1"/>
</dbReference>
<dbReference type="Proteomes" id="UP000022910">
    <property type="component" value="Unassembled WGS sequence"/>
</dbReference>
<protein>
    <submittedName>
        <fullName evidence="2">Tpk2p</fullName>
    </submittedName>
</protein>
<dbReference type="EMBL" id="JEMT01028433">
    <property type="protein sequence ID" value="EXX54682.1"/>
    <property type="molecule type" value="Genomic_DNA"/>
</dbReference>
<sequence length="593" mass="69651">MSLTNFFQLFLIDKCKECSSVSCYVKYFKQNFESWTSGSVEIDKFIQSTQLLAHGDTQKALEWIPYDRFHNIKYFEKIGIYRANWIDGYISEWDSKNRNWIRFNKNMLVELKSLNNPKNITLEFMNEIKSNYKFYGITQDPLTENYMMVLINKCKKCNNVCNAIAILFKQNFENWTSTHNDIKRALEWIPYNKLNNTKYIAKGGFGKIYKANWIDGHISKWDDERLNWKREYPNKFVALKSLDSSRNITLEFMNEITQHHKINNYASIIKLYGISQDPKTQNYIMILDYAENGSLRKYLDMNYNIINWKNKIDYLYDIAFGLNHIHFHKLIHRDLHVGNILHRGSVCITDMRLCKPADYSESESTKNSVYGVLPYIAPEILQGQNYTKAADIYSFGIIMYELISGLPPYYNIGHDENLAIKICQGLRPRFNINVPQLIVHLIKRCLDANPLNRPKAIEICKILREWAHEFSKSSDSDQTELKKQIKEVEGSNNELFTSIRLGSLYKTHSEAIYTSRLLNFDNLPKPRNSDDYYKQNNNIISKEYLESLLNNIVDSQQTQRIDISPKINDSQQIDILLQIGDSQQIDISKFYKN</sequence>
<comment type="caution">
    <text evidence="2">The sequence shown here is derived from an EMBL/GenBank/DDBJ whole genome shotgun (WGS) entry which is preliminary data.</text>
</comment>
<dbReference type="GO" id="GO:0004672">
    <property type="term" value="F:protein kinase activity"/>
    <property type="evidence" value="ECO:0007669"/>
    <property type="project" value="InterPro"/>
</dbReference>
<dbReference type="GO" id="GO:0007165">
    <property type="term" value="P:signal transduction"/>
    <property type="evidence" value="ECO:0007669"/>
    <property type="project" value="TreeGrafter"/>
</dbReference>
<gene>
    <name evidence="2" type="ORF">RirG_232250</name>
</gene>
<dbReference type="HOGENOM" id="CLU_000288_7_8_1"/>
<dbReference type="InterPro" id="IPR001245">
    <property type="entry name" value="Ser-Thr/Tyr_kinase_cat_dom"/>
</dbReference>
<organism evidence="2 3">
    <name type="scientific">Rhizophagus irregularis (strain DAOM 197198w)</name>
    <name type="common">Glomus intraradices</name>
    <dbReference type="NCBI Taxonomy" id="1432141"/>
    <lineage>
        <taxon>Eukaryota</taxon>
        <taxon>Fungi</taxon>
        <taxon>Fungi incertae sedis</taxon>
        <taxon>Mucoromycota</taxon>
        <taxon>Glomeromycotina</taxon>
        <taxon>Glomeromycetes</taxon>
        <taxon>Glomerales</taxon>
        <taxon>Glomeraceae</taxon>
        <taxon>Rhizophagus</taxon>
    </lineage>
</organism>
<proteinExistence type="predicted"/>
<dbReference type="GO" id="GO:0005737">
    <property type="term" value="C:cytoplasm"/>
    <property type="evidence" value="ECO:0007669"/>
    <property type="project" value="TreeGrafter"/>
</dbReference>
<feature type="domain" description="Protein kinase" evidence="1">
    <location>
        <begin position="194"/>
        <end position="471"/>
    </location>
</feature>
<dbReference type="GO" id="GO:0005524">
    <property type="term" value="F:ATP binding"/>
    <property type="evidence" value="ECO:0007669"/>
    <property type="project" value="InterPro"/>
</dbReference>
<dbReference type="PROSITE" id="PS50011">
    <property type="entry name" value="PROTEIN_KINASE_DOM"/>
    <property type="match status" value="1"/>
</dbReference>
<dbReference type="Pfam" id="PF07714">
    <property type="entry name" value="PK_Tyr_Ser-Thr"/>
    <property type="match status" value="1"/>
</dbReference>
<accession>A0A015IC05</accession>
<dbReference type="SUPFAM" id="SSF56112">
    <property type="entry name" value="Protein kinase-like (PK-like)"/>
    <property type="match status" value="1"/>
</dbReference>
<dbReference type="Gene3D" id="1.10.510.10">
    <property type="entry name" value="Transferase(Phosphotransferase) domain 1"/>
    <property type="match status" value="1"/>
</dbReference>
<evidence type="ECO:0000313" key="3">
    <source>
        <dbReference type="Proteomes" id="UP000022910"/>
    </source>
</evidence>
<name>A0A015IC05_RHIIW</name>
<dbReference type="Gene3D" id="1.10.10.1010">
    <property type="entry name" value="Intein homing endonuclease, domain IV"/>
    <property type="match status" value="2"/>
</dbReference>
<dbReference type="InterPro" id="IPR050167">
    <property type="entry name" value="Ser_Thr_protein_kinase"/>
</dbReference>
<dbReference type="InterPro" id="IPR011009">
    <property type="entry name" value="Kinase-like_dom_sf"/>
</dbReference>
<reference evidence="2 3" key="1">
    <citation type="submission" date="2014-02" db="EMBL/GenBank/DDBJ databases">
        <title>Single nucleus genome sequencing reveals high similarity among nuclei of an endomycorrhizal fungus.</title>
        <authorList>
            <person name="Lin K."/>
            <person name="Geurts R."/>
            <person name="Zhang Z."/>
            <person name="Limpens E."/>
            <person name="Saunders D.G."/>
            <person name="Mu D."/>
            <person name="Pang E."/>
            <person name="Cao H."/>
            <person name="Cha H."/>
            <person name="Lin T."/>
            <person name="Zhou Q."/>
            <person name="Shang Y."/>
            <person name="Li Y."/>
            <person name="Ivanov S."/>
            <person name="Sharma T."/>
            <person name="Velzen R.V."/>
            <person name="Ruijter N.D."/>
            <person name="Aanen D.K."/>
            <person name="Win J."/>
            <person name="Kamoun S."/>
            <person name="Bisseling T."/>
            <person name="Huang S."/>
        </authorList>
    </citation>
    <scope>NUCLEOTIDE SEQUENCE [LARGE SCALE GENOMIC DNA]</scope>
    <source>
        <strain evidence="3">DAOM197198w</strain>
    </source>
</reference>